<keyword evidence="9 11" id="KW-0520">NAD</keyword>
<comment type="similarity">
    <text evidence="3 11">Belongs to the NadD family.</text>
</comment>
<dbReference type="RefSeq" id="WP_386824219.1">
    <property type="nucleotide sequence ID" value="NZ_JBHTIF010000002.1"/>
</dbReference>
<evidence type="ECO:0000256" key="9">
    <source>
        <dbReference type="ARBA" id="ARBA00023027"/>
    </source>
</evidence>
<dbReference type="InterPro" id="IPR014729">
    <property type="entry name" value="Rossmann-like_a/b/a_fold"/>
</dbReference>
<dbReference type="SUPFAM" id="SSF52374">
    <property type="entry name" value="Nucleotidylyl transferase"/>
    <property type="match status" value="1"/>
</dbReference>
<evidence type="ECO:0000256" key="8">
    <source>
        <dbReference type="ARBA" id="ARBA00022840"/>
    </source>
</evidence>
<keyword evidence="7 11" id="KW-0547">Nucleotide-binding</keyword>
<evidence type="ECO:0000256" key="4">
    <source>
        <dbReference type="ARBA" id="ARBA00022642"/>
    </source>
</evidence>
<evidence type="ECO:0000256" key="11">
    <source>
        <dbReference type="HAMAP-Rule" id="MF_00244"/>
    </source>
</evidence>
<dbReference type="InterPro" id="IPR004821">
    <property type="entry name" value="Cyt_trans-like"/>
</dbReference>
<comment type="catalytic activity">
    <reaction evidence="10 11">
        <text>nicotinate beta-D-ribonucleotide + ATP + H(+) = deamido-NAD(+) + diphosphate</text>
        <dbReference type="Rhea" id="RHEA:22860"/>
        <dbReference type="ChEBI" id="CHEBI:15378"/>
        <dbReference type="ChEBI" id="CHEBI:30616"/>
        <dbReference type="ChEBI" id="CHEBI:33019"/>
        <dbReference type="ChEBI" id="CHEBI:57502"/>
        <dbReference type="ChEBI" id="CHEBI:58437"/>
        <dbReference type="EC" id="2.7.7.18"/>
    </reaction>
</comment>
<comment type="pathway">
    <text evidence="2 11">Cofactor biosynthesis; NAD(+) biosynthesis; deamido-NAD(+) from nicotinate D-ribonucleotide: step 1/1.</text>
</comment>
<dbReference type="InterPro" id="IPR005248">
    <property type="entry name" value="NadD/NMNAT"/>
</dbReference>
<dbReference type="EMBL" id="JBHTIF010000002">
    <property type="protein sequence ID" value="MFD0726370.1"/>
    <property type="molecule type" value="Genomic_DNA"/>
</dbReference>
<evidence type="ECO:0000256" key="2">
    <source>
        <dbReference type="ARBA" id="ARBA00005019"/>
    </source>
</evidence>
<dbReference type="NCBIfam" id="TIGR00482">
    <property type="entry name" value="nicotinate (nicotinamide) nucleotide adenylyltransferase"/>
    <property type="match status" value="1"/>
</dbReference>
<comment type="caution">
    <text evidence="13">The sequence shown here is derived from an EMBL/GenBank/DDBJ whole genome shotgun (WGS) entry which is preliminary data.</text>
</comment>
<keyword evidence="5 11" id="KW-0808">Transferase</keyword>
<evidence type="ECO:0000313" key="13">
    <source>
        <dbReference type="EMBL" id="MFD0726370.1"/>
    </source>
</evidence>
<dbReference type="HAMAP" id="MF_00244">
    <property type="entry name" value="NaMN_adenylyltr"/>
    <property type="match status" value="1"/>
</dbReference>
<evidence type="ECO:0000313" key="14">
    <source>
        <dbReference type="Proteomes" id="UP001597110"/>
    </source>
</evidence>
<feature type="domain" description="Cytidyltransferase-like" evidence="12">
    <location>
        <begin position="19"/>
        <end position="203"/>
    </location>
</feature>
<keyword evidence="14" id="KW-1185">Reference proteome</keyword>
<evidence type="ECO:0000259" key="12">
    <source>
        <dbReference type="Pfam" id="PF01467"/>
    </source>
</evidence>
<sequence>MFSGSAQPGAALPKRLRVFYGGTFDPVHNGHLAIARAVREALGTTVWLMPAADPPHREAPGAKAEDRAAMLDLAIEGQAGLRVDRRELERSARSDAPSYTVDTLRELRAKFGEDAPIAFVIGADSLHGFAGWREPEALLAGAHWVVAERPGSALDEHLPPPVARLVAGRWTLDAHALRTTPGGKVLRLRQPLHPESATQIRRRIAAGETWHHLLPPAVARCIVERGLYGATPIVLPPAPPR</sequence>
<protein>
    <recommendedName>
        <fullName evidence="11">Probable nicotinate-nucleotide adenylyltransferase</fullName>
        <ecNumber evidence="11">2.7.7.18</ecNumber>
    </recommendedName>
    <alternativeName>
        <fullName evidence="11">Deamido-NAD(+) diphosphorylase</fullName>
    </alternativeName>
    <alternativeName>
        <fullName evidence="11">Deamido-NAD(+) pyrophosphorylase</fullName>
    </alternativeName>
    <alternativeName>
        <fullName evidence="11">Nicotinate mononucleotide adenylyltransferase</fullName>
        <shortName evidence="11">NaMN adenylyltransferase</shortName>
    </alternativeName>
</protein>
<dbReference type="NCBIfam" id="TIGR00125">
    <property type="entry name" value="cyt_tran_rel"/>
    <property type="match status" value="1"/>
</dbReference>
<accession>A0ABW2YDH8</accession>
<dbReference type="NCBIfam" id="NF000839">
    <property type="entry name" value="PRK00071.1-1"/>
    <property type="match status" value="1"/>
</dbReference>
<organism evidence="13 14">
    <name type="scientific">Lysobacter brunescens</name>
    <dbReference type="NCBI Taxonomy" id="262323"/>
    <lineage>
        <taxon>Bacteria</taxon>
        <taxon>Pseudomonadati</taxon>
        <taxon>Pseudomonadota</taxon>
        <taxon>Gammaproteobacteria</taxon>
        <taxon>Lysobacterales</taxon>
        <taxon>Lysobacteraceae</taxon>
        <taxon>Lysobacter</taxon>
    </lineage>
</organism>
<keyword evidence="8 11" id="KW-0067">ATP-binding</keyword>
<dbReference type="PANTHER" id="PTHR39321">
    <property type="entry name" value="NICOTINATE-NUCLEOTIDE ADENYLYLTRANSFERASE-RELATED"/>
    <property type="match status" value="1"/>
</dbReference>
<evidence type="ECO:0000256" key="7">
    <source>
        <dbReference type="ARBA" id="ARBA00022741"/>
    </source>
</evidence>
<comment type="function">
    <text evidence="1 11">Catalyzes the reversible adenylation of nicotinate mononucleotide (NaMN) to nicotinic acid adenine dinucleotide (NaAD).</text>
</comment>
<proteinExistence type="inferred from homology"/>
<evidence type="ECO:0000256" key="10">
    <source>
        <dbReference type="ARBA" id="ARBA00048721"/>
    </source>
</evidence>
<gene>
    <name evidence="11 13" type="primary">nadD</name>
    <name evidence="13" type="ORF">ACFQ0E_12280</name>
</gene>
<name>A0ABW2YDH8_9GAMM</name>
<keyword evidence="4 11" id="KW-0662">Pyridine nucleotide biosynthesis</keyword>
<dbReference type="PANTHER" id="PTHR39321:SF3">
    <property type="entry name" value="PHOSPHOPANTETHEINE ADENYLYLTRANSFERASE"/>
    <property type="match status" value="1"/>
</dbReference>
<dbReference type="GO" id="GO:0004515">
    <property type="term" value="F:nicotinate-nucleotide adenylyltransferase activity"/>
    <property type="evidence" value="ECO:0007669"/>
    <property type="project" value="UniProtKB-EC"/>
</dbReference>
<evidence type="ECO:0000256" key="1">
    <source>
        <dbReference type="ARBA" id="ARBA00002324"/>
    </source>
</evidence>
<reference evidence="14" key="1">
    <citation type="journal article" date="2019" name="Int. J. Syst. Evol. Microbiol.">
        <title>The Global Catalogue of Microorganisms (GCM) 10K type strain sequencing project: providing services to taxonomists for standard genome sequencing and annotation.</title>
        <authorList>
            <consortium name="The Broad Institute Genomics Platform"/>
            <consortium name="The Broad Institute Genome Sequencing Center for Infectious Disease"/>
            <person name="Wu L."/>
            <person name="Ma J."/>
        </authorList>
    </citation>
    <scope>NUCLEOTIDE SEQUENCE [LARGE SCALE GENOMIC DNA]</scope>
    <source>
        <strain evidence="14">CCUG 55585</strain>
    </source>
</reference>
<evidence type="ECO:0000256" key="6">
    <source>
        <dbReference type="ARBA" id="ARBA00022695"/>
    </source>
</evidence>
<dbReference type="Proteomes" id="UP001597110">
    <property type="component" value="Unassembled WGS sequence"/>
</dbReference>
<dbReference type="Gene3D" id="3.40.50.620">
    <property type="entry name" value="HUPs"/>
    <property type="match status" value="1"/>
</dbReference>
<dbReference type="Pfam" id="PF01467">
    <property type="entry name" value="CTP_transf_like"/>
    <property type="match status" value="1"/>
</dbReference>
<evidence type="ECO:0000256" key="3">
    <source>
        <dbReference type="ARBA" id="ARBA00009014"/>
    </source>
</evidence>
<keyword evidence="6 11" id="KW-0548">Nucleotidyltransferase</keyword>
<dbReference type="CDD" id="cd02165">
    <property type="entry name" value="NMNAT"/>
    <property type="match status" value="1"/>
</dbReference>
<evidence type="ECO:0000256" key="5">
    <source>
        <dbReference type="ARBA" id="ARBA00022679"/>
    </source>
</evidence>
<dbReference type="EC" id="2.7.7.18" evidence="11"/>